<dbReference type="InterPro" id="IPR006352">
    <property type="entry name" value="GlmM_bact"/>
</dbReference>
<dbReference type="InterPro" id="IPR050060">
    <property type="entry name" value="Phosphoglucosamine_mutase"/>
</dbReference>
<evidence type="ECO:0000259" key="12">
    <source>
        <dbReference type="Pfam" id="PF02878"/>
    </source>
</evidence>
<dbReference type="SUPFAM" id="SSF53738">
    <property type="entry name" value="Phosphoglucomutase, first 3 domains"/>
    <property type="match status" value="3"/>
</dbReference>
<feature type="domain" description="Alpha-D-phosphohexomutase alpha/beta/alpha" evidence="14">
    <location>
        <begin position="260"/>
        <end position="371"/>
    </location>
</feature>
<dbReference type="Pfam" id="PF00408">
    <property type="entry name" value="PGM_PMM_IV"/>
    <property type="match status" value="1"/>
</dbReference>
<keyword evidence="16" id="KW-1185">Reference proteome</keyword>
<comment type="function">
    <text evidence="8 10">Catalyzes the conversion of glucosamine-6-phosphate to glucosamine-1-phosphate.</text>
</comment>
<evidence type="ECO:0000259" key="14">
    <source>
        <dbReference type="Pfam" id="PF02880"/>
    </source>
</evidence>
<evidence type="ECO:0000256" key="1">
    <source>
        <dbReference type="ARBA" id="ARBA00010231"/>
    </source>
</evidence>
<dbReference type="Pfam" id="PF02878">
    <property type="entry name" value="PGM_PMM_I"/>
    <property type="match status" value="1"/>
</dbReference>
<dbReference type="InterPro" id="IPR005845">
    <property type="entry name" value="A-D-PHexomutase_a/b/a-II"/>
</dbReference>
<dbReference type="EC" id="5.4.2.10" evidence="6 8"/>
<evidence type="ECO:0000313" key="15">
    <source>
        <dbReference type="EMBL" id="MDA5194922.1"/>
    </source>
</evidence>
<dbReference type="GO" id="GO:0008966">
    <property type="term" value="F:phosphoglucosamine mutase activity"/>
    <property type="evidence" value="ECO:0007669"/>
    <property type="project" value="UniProtKB-UniRule"/>
</dbReference>
<feature type="binding site" evidence="8">
    <location>
        <position position="245"/>
    </location>
    <ligand>
        <name>Mg(2+)</name>
        <dbReference type="ChEBI" id="CHEBI:18420"/>
    </ligand>
</feature>
<feature type="domain" description="Alpha-D-phosphohexomutase C-terminal" evidence="11">
    <location>
        <begin position="376"/>
        <end position="441"/>
    </location>
</feature>
<dbReference type="EMBL" id="JANWOI010000004">
    <property type="protein sequence ID" value="MDA5194922.1"/>
    <property type="molecule type" value="Genomic_DNA"/>
</dbReference>
<dbReference type="SUPFAM" id="SSF55957">
    <property type="entry name" value="Phosphoglucomutase, C-terminal domain"/>
    <property type="match status" value="1"/>
</dbReference>
<feature type="domain" description="Alpha-D-phosphohexomutase alpha/beta/alpha" evidence="12">
    <location>
        <begin position="3"/>
        <end position="135"/>
    </location>
</feature>
<evidence type="ECO:0000256" key="5">
    <source>
        <dbReference type="ARBA" id="ARBA00023235"/>
    </source>
</evidence>
<feature type="binding site" evidence="8">
    <location>
        <position position="247"/>
    </location>
    <ligand>
        <name>Mg(2+)</name>
        <dbReference type="ChEBI" id="CHEBI:18420"/>
    </ligand>
</feature>
<feature type="modified residue" description="Phosphoserine" evidence="8">
    <location>
        <position position="102"/>
    </location>
</feature>
<feature type="binding site" evidence="8">
    <location>
        <position position="243"/>
    </location>
    <ligand>
        <name>Mg(2+)</name>
        <dbReference type="ChEBI" id="CHEBI:18420"/>
    </ligand>
</feature>
<dbReference type="Gene3D" id="3.30.310.50">
    <property type="entry name" value="Alpha-D-phosphohexomutase, C-terminal domain"/>
    <property type="match status" value="1"/>
</dbReference>
<evidence type="ECO:0000259" key="13">
    <source>
        <dbReference type="Pfam" id="PF02879"/>
    </source>
</evidence>
<dbReference type="InterPro" id="IPR036900">
    <property type="entry name" value="A-D-PHexomutase_C_sf"/>
</dbReference>
<protein>
    <recommendedName>
        <fullName evidence="7 8">Phosphoglucosamine mutase</fullName>
        <ecNumber evidence="6 8">5.4.2.10</ecNumber>
    </recommendedName>
</protein>
<comment type="PTM">
    <text evidence="8">Activated by phosphorylation.</text>
</comment>
<dbReference type="GO" id="GO:0004615">
    <property type="term" value="F:phosphomannomutase activity"/>
    <property type="evidence" value="ECO:0007669"/>
    <property type="project" value="TreeGrafter"/>
</dbReference>
<dbReference type="PANTHER" id="PTHR42946">
    <property type="entry name" value="PHOSPHOHEXOSE MUTASE"/>
    <property type="match status" value="1"/>
</dbReference>
<dbReference type="Proteomes" id="UP001141619">
    <property type="component" value="Unassembled WGS sequence"/>
</dbReference>
<dbReference type="CDD" id="cd05802">
    <property type="entry name" value="GlmM"/>
    <property type="match status" value="1"/>
</dbReference>
<dbReference type="GO" id="GO:0009252">
    <property type="term" value="P:peptidoglycan biosynthetic process"/>
    <property type="evidence" value="ECO:0007669"/>
    <property type="project" value="UniProtKB-ARBA"/>
</dbReference>
<sequence length="451" mass="48290">MTRKYFGTDGIRGRANSHPMTAEIAMKVGMAAGRQFTRGDHVHRVVIGKDTRLSGYMIEPALAAGFISMGMDVIFAGPMPTPAVAMLTRSLRADLGVMISASHNPYQDNGIKLFGPDGYKLSDDIEREIEARMDNGYGDHLVPSEKLGRAQRMENSVGRYIEYAKNTFPRHLRLDGLKVVVDCANGAAYKAAPAVLWELGAEVVPVGVTPNGTNINKGCGSTAPSYVCEQVVAHGAHIGIALDGDADRVLISDENGQLVDGDQLMAVIGHYLNETGQLRGGGVVATIMSNLGMEKYLNGLGLDLIRTQVGDRYVVEKMRLGGYNVGGEQSGHIVLSDFTTTGDGIIAALQVLAVVIQSGKPVSEICRRFTPYPQILKNVRFEAGMTPLDQPLVQQAIAAGEQRLLGSGRVVIRKSGTEPLIRVMAEGEDELLVQTVVDDIVSTVTVACKAA</sequence>
<evidence type="ECO:0000313" key="16">
    <source>
        <dbReference type="Proteomes" id="UP001141619"/>
    </source>
</evidence>
<feature type="active site" description="Phosphoserine intermediate" evidence="8">
    <location>
        <position position="102"/>
    </location>
</feature>
<feature type="domain" description="Alpha-D-phosphohexomutase alpha/beta/alpha" evidence="13">
    <location>
        <begin position="159"/>
        <end position="256"/>
    </location>
</feature>
<evidence type="ECO:0000256" key="3">
    <source>
        <dbReference type="ARBA" id="ARBA00022723"/>
    </source>
</evidence>
<keyword evidence="3 8" id="KW-0479">Metal-binding</keyword>
<evidence type="ECO:0000256" key="10">
    <source>
        <dbReference type="RuleBase" id="RU004327"/>
    </source>
</evidence>
<dbReference type="Pfam" id="PF02879">
    <property type="entry name" value="PGM_PMM_II"/>
    <property type="match status" value="1"/>
</dbReference>
<dbReference type="InterPro" id="IPR005846">
    <property type="entry name" value="A-D-PHexomutase_a/b/a-III"/>
</dbReference>
<dbReference type="Pfam" id="PF02880">
    <property type="entry name" value="PGM_PMM_III"/>
    <property type="match status" value="1"/>
</dbReference>
<comment type="cofactor">
    <cofactor evidence="8">
        <name>Mg(2+)</name>
        <dbReference type="ChEBI" id="CHEBI:18420"/>
    </cofactor>
    <text evidence="8">Binds 1 Mg(2+) ion per subunit.</text>
</comment>
<keyword evidence="4 8" id="KW-0460">Magnesium</keyword>
<reference evidence="15" key="2">
    <citation type="journal article" date="2023" name="Syst. Appl. Microbiol.">
        <title>Govania unica gen. nov., sp. nov., a rare biosphere bacterium that represents a novel family in the class Alphaproteobacteria.</title>
        <authorList>
            <person name="Vandamme P."/>
            <person name="Peeters C."/>
            <person name="Hettiarachchi A."/>
            <person name="Cnockaert M."/>
            <person name="Carlier A."/>
        </authorList>
    </citation>
    <scope>NUCLEOTIDE SEQUENCE</scope>
    <source>
        <strain evidence="15">LMG 31809</strain>
    </source>
</reference>
<dbReference type="PROSITE" id="PS00710">
    <property type="entry name" value="PGM_PMM"/>
    <property type="match status" value="1"/>
</dbReference>
<dbReference type="GO" id="GO:0005829">
    <property type="term" value="C:cytosol"/>
    <property type="evidence" value="ECO:0007669"/>
    <property type="project" value="TreeGrafter"/>
</dbReference>
<evidence type="ECO:0000256" key="7">
    <source>
        <dbReference type="ARBA" id="ARBA00068193"/>
    </source>
</evidence>
<reference evidence="15" key="1">
    <citation type="submission" date="2022-08" db="EMBL/GenBank/DDBJ databases">
        <authorList>
            <person name="Vandamme P."/>
            <person name="Hettiarachchi A."/>
            <person name="Peeters C."/>
            <person name="Cnockaert M."/>
            <person name="Carlier A."/>
        </authorList>
    </citation>
    <scope>NUCLEOTIDE SEQUENCE</scope>
    <source>
        <strain evidence="15">LMG 31809</strain>
    </source>
</reference>
<dbReference type="InterPro" id="IPR005843">
    <property type="entry name" value="A-D-PHexomutase_C"/>
</dbReference>
<dbReference type="FunFam" id="3.30.310.50:FF:000001">
    <property type="entry name" value="Phosphoglucosamine mutase"/>
    <property type="match status" value="1"/>
</dbReference>
<dbReference type="AlphaFoldDB" id="A0A9X3U0B2"/>
<proteinExistence type="inferred from homology"/>
<accession>A0A9X3U0B2</accession>
<evidence type="ECO:0000256" key="4">
    <source>
        <dbReference type="ARBA" id="ARBA00022842"/>
    </source>
</evidence>
<dbReference type="InterPro" id="IPR016055">
    <property type="entry name" value="A-D-PHexomutase_a/b/a-I/II/III"/>
</dbReference>
<dbReference type="InterPro" id="IPR016066">
    <property type="entry name" value="A-D-PHexomutase_CS"/>
</dbReference>
<dbReference type="InterPro" id="IPR005844">
    <property type="entry name" value="A-D-PHexomutase_a/b/a-I"/>
</dbReference>
<dbReference type="InterPro" id="IPR005841">
    <property type="entry name" value="Alpha-D-phosphohexomutase_SF"/>
</dbReference>
<evidence type="ECO:0000256" key="9">
    <source>
        <dbReference type="RuleBase" id="RU004326"/>
    </source>
</evidence>
<name>A0A9X3U0B2_9PROT</name>
<gene>
    <name evidence="8 15" type="primary">glmM</name>
    <name evidence="15" type="ORF">NYP16_13265</name>
</gene>
<dbReference type="HAMAP" id="MF_01554_B">
    <property type="entry name" value="GlmM_B"/>
    <property type="match status" value="1"/>
</dbReference>
<keyword evidence="5 8" id="KW-0413">Isomerase</keyword>
<comment type="catalytic activity">
    <reaction evidence="8 10">
        <text>alpha-D-glucosamine 1-phosphate = D-glucosamine 6-phosphate</text>
        <dbReference type="Rhea" id="RHEA:23424"/>
        <dbReference type="ChEBI" id="CHEBI:58516"/>
        <dbReference type="ChEBI" id="CHEBI:58725"/>
        <dbReference type="EC" id="5.4.2.10"/>
    </reaction>
</comment>
<organism evidence="15 16">
    <name type="scientific">Govanella unica</name>
    <dbReference type="NCBI Taxonomy" id="2975056"/>
    <lineage>
        <taxon>Bacteria</taxon>
        <taxon>Pseudomonadati</taxon>
        <taxon>Pseudomonadota</taxon>
        <taxon>Alphaproteobacteria</taxon>
        <taxon>Emcibacterales</taxon>
        <taxon>Govanellaceae</taxon>
        <taxon>Govanella</taxon>
    </lineage>
</organism>
<dbReference type="RefSeq" id="WP_274944628.1">
    <property type="nucleotide sequence ID" value="NZ_JANWOI010000004.1"/>
</dbReference>
<dbReference type="GO" id="GO:0000287">
    <property type="term" value="F:magnesium ion binding"/>
    <property type="evidence" value="ECO:0007669"/>
    <property type="project" value="UniProtKB-UniRule"/>
</dbReference>
<dbReference type="FunFam" id="3.40.120.10:FF:000002">
    <property type="entry name" value="Phosphoglucosamine mutase"/>
    <property type="match status" value="1"/>
</dbReference>
<evidence type="ECO:0000256" key="8">
    <source>
        <dbReference type="HAMAP-Rule" id="MF_01554"/>
    </source>
</evidence>
<evidence type="ECO:0000256" key="2">
    <source>
        <dbReference type="ARBA" id="ARBA00022553"/>
    </source>
</evidence>
<comment type="similarity">
    <text evidence="1 8 9">Belongs to the phosphohexose mutase family.</text>
</comment>
<comment type="caution">
    <text evidence="15">The sequence shown here is derived from an EMBL/GenBank/DDBJ whole genome shotgun (WGS) entry which is preliminary data.</text>
</comment>
<dbReference type="PRINTS" id="PR00509">
    <property type="entry name" value="PGMPMM"/>
</dbReference>
<dbReference type="FunFam" id="3.40.120.10:FF:000001">
    <property type="entry name" value="Phosphoglucosamine mutase"/>
    <property type="match status" value="1"/>
</dbReference>
<dbReference type="PANTHER" id="PTHR42946:SF1">
    <property type="entry name" value="PHOSPHOGLUCOMUTASE (ALPHA-D-GLUCOSE-1,6-BISPHOSPHATE-DEPENDENT)"/>
    <property type="match status" value="1"/>
</dbReference>
<evidence type="ECO:0000256" key="6">
    <source>
        <dbReference type="ARBA" id="ARBA00066330"/>
    </source>
</evidence>
<dbReference type="Gene3D" id="3.40.120.10">
    <property type="entry name" value="Alpha-D-Glucose-1,6-Bisphosphate, subunit A, domain 3"/>
    <property type="match status" value="3"/>
</dbReference>
<evidence type="ECO:0000259" key="11">
    <source>
        <dbReference type="Pfam" id="PF00408"/>
    </source>
</evidence>
<dbReference type="GO" id="GO:0006048">
    <property type="term" value="P:UDP-N-acetylglucosamine biosynthetic process"/>
    <property type="evidence" value="ECO:0007669"/>
    <property type="project" value="TreeGrafter"/>
</dbReference>
<dbReference type="NCBIfam" id="TIGR01455">
    <property type="entry name" value="glmM"/>
    <property type="match status" value="1"/>
</dbReference>
<dbReference type="NCBIfam" id="NF008139">
    <property type="entry name" value="PRK10887.1"/>
    <property type="match status" value="1"/>
</dbReference>
<keyword evidence="2 8" id="KW-0597">Phosphoprotein</keyword>
<dbReference type="GO" id="GO:0005975">
    <property type="term" value="P:carbohydrate metabolic process"/>
    <property type="evidence" value="ECO:0007669"/>
    <property type="project" value="InterPro"/>
</dbReference>
<feature type="binding site" description="via phosphate group" evidence="8">
    <location>
        <position position="102"/>
    </location>
    <ligand>
        <name>Mg(2+)</name>
        <dbReference type="ChEBI" id="CHEBI:18420"/>
    </ligand>
</feature>